<keyword evidence="2" id="KW-1185">Reference proteome</keyword>
<accession>A0A9Q4AZD5</accession>
<name>A0A9Q4AZD5_SALAG</name>
<gene>
    <name evidence="1" type="ORF">HXA33_03465</name>
</gene>
<organism evidence="1 2">
    <name type="scientific">Salipaludibacillus agaradhaerens</name>
    <name type="common">Bacillus agaradhaerens</name>
    <dbReference type="NCBI Taxonomy" id="76935"/>
    <lineage>
        <taxon>Bacteria</taxon>
        <taxon>Bacillati</taxon>
        <taxon>Bacillota</taxon>
        <taxon>Bacilli</taxon>
        <taxon>Bacillales</taxon>
        <taxon>Bacillaceae</taxon>
    </lineage>
</organism>
<reference evidence="1" key="1">
    <citation type="submission" date="2020-06" db="EMBL/GenBank/DDBJ databases">
        <title>Insight into the genomes of haloalkaliphilic bacilli from Kenyan soda lakes.</title>
        <authorList>
            <person name="Mwirichia R."/>
            <person name="Villamizar G.C."/>
            <person name="Poehlein A."/>
            <person name="Mugweru J."/>
            <person name="Kipnyargis A."/>
            <person name="Kiplimo D."/>
            <person name="Orwa P."/>
            <person name="Daniel R."/>
        </authorList>
    </citation>
    <scope>NUCLEOTIDE SEQUENCE</scope>
    <source>
        <strain evidence="1">B1096_S55</strain>
    </source>
</reference>
<dbReference type="InterPro" id="IPR024096">
    <property type="entry name" value="NO_sig/Golgi_transp_ligand-bd"/>
</dbReference>
<evidence type="ECO:0000313" key="1">
    <source>
        <dbReference type="EMBL" id="MCR6095593.1"/>
    </source>
</evidence>
<dbReference type="EMBL" id="JABXYM010000001">
    <property type="protein sequence ID" value="MCR6095593.1"/>
    <property type="molecule type" value="Genomic_DNA"/>
</dbReference>
<comment type="caution">
    <text evidence="1">The sequence shown here is derived from an EMBL/GenBank/DDBJ whole genome shotgun (WGS) entry which is preliminary data.</text>
</comment>
<evidence type="ECO:0000313" key="2">
    <source>
        <dbReference type="Proteomes" id="UP001057753"/>
    </source>
</evidence>
<sequence>MTDKQSVQAVEERQLVPAYGYDLLRQDVLPELLGEDEAVILYWAGKSLARKKMKDVESVGIENFFNHANWGKVKQVKEKGEEKVYELTATHQNKDRPFSLEAGFLAQITENEKALISEASYSIKKKKPLTVSITVRWDRKDPAREIEL</sequence>
<dbReference type="InterPro" id="IPR019642">
    <property type="entry name" value="DUF2507"/>
</dbReference>
<dbReference type="Proteomes" id="UP001057753">
    <property type="component" value="Unassembled WGS sequence"/>
</dbReference>
<proteinExistence type="predicted"/>
<protein>
    <submittedName>
        <fullName evidence="1">DUF2507 domain-containing protein</fullName>
    </submittedName>
</protein>
<dbReference type="AlphaFoldDB" id="A0A9Q4AZD5"/>
<dbReference type="Gene3D" id="3.30.1380.20">
    <property type="entry name" value="Trafficking protein particle complex subunit 3"/>
    <property type="match status" value="1"/>
</dbReference>
<dbReference type="SUPFAM" id="SSF111126">
    <property type="entry name" value="Ligand-binding domain in the NO signalling and Golgi transport"/>
    <property type="match status" value="1"/>
</dbReference>
<dbReference type="RefSeq" id="WP_257820355.1">
    <property type="nucleotide sequence ID" value="NZ_JABXYM010000001.1"/>
</dbReference>
<dbReference type="Pfam" id="PF10702">
    <property type="entry name" value="DUF2507"/>
    <property type="match status" value="1"/>
</dbReference>